<feature type="transmembrane region" description="Helical" evidence="6">
    <location>
        <begin position="496"/>
        <end position="518"/>
    </location>
</feature>
<gene>
    <name evidence="9" type="ORF">P879_01314</name>
</gene>
<keyword evidence="3" id="KW-0964">Secreted</keyword>
<dbReference type="GO" id="GO:0008081">
    <property type="term" value="F:phosphoric diester hydrolase activity"/>
    <property type="evidence" value="ECO:0007669"/>
    <property type="project" value="TreeGrafter"/>
</dbReference>
<evidence type="ECO:0000259" key="8">
    <source>
        <dbReference type="Pfam" id="PF19272"/>
    </source>
</evidence>
<accession>A0A8T0DFI0</accession>
<evidence type="ECO:0000256" key="6">
    <source>
        <dbReference type="SAM" id="Phobius"/>
    </source>
</evidence>
<comment type="caution">
    <text evidence="9">The sequence shown here is derived from an EMBL/GenBank/DDBJ whole genome shotgun (WGS) entry which is preliminary data.</text>
</comment>
<evidence type="ECO:0000256" key="1">
    <source>
        <dbReference type="ARBA" id="ARBA00004613"/>
    </source>
</evidence>
<keyword evidence="6" id="KW-0472">Membrane</keyword>
<name>A0A8T0DFI0_9TREM</name>
<dbReference type="OrthoDB" id="348678at2759"/>
<comment type="subcellular location">
    <subcellularLocation>
        <location evidence="1">Secreted</location>
    </subcellularLocation>
</comment>
<evidence type="ECO:0000256" key="2">
    <source>
        <dbReference type="ARBA" id="ARBA00008234"/>
    </source>
</evidence>
<evidence type="ECO:0000259" key="7">
    <source>
        <dbReference type="Pfam" id="PF00149"/>
    </source>
</evidence>
<proteinExistence type="inferred from homology"/>
<dbReference type="Proteomes" id="UP000699462">
    <property type="component" value="Unassembled WGS sequence"/>
</dbReference>
<evidence type="ECO:0000313" key="9">
    <source>
        <dbReference type="EMBL" id="KAF8566553.1"/>
    </source>
</evidence>
<dbReference type="InterPro" id="IPR004843">
    <property type="entry name" value="Calcineurin-like_PHP"/>
</dbReference>
<dbReference type="PANTHER" id="PTHR10340:SF57">
    <property type="entry name" value="METALLOPHOS DOMAIN-CONTAINING PROTEIN"/>
    <property type="match status" value="1"/>
</dbReference>
<organism evidence="9 10">
    <name type="scientific">Paragonimus westermani</name>
    <dbReference type="NCBI Taxonomy" id="34504"/>
    <lineage>
        <taxon>Eukaryota</taxon>
        <taxon>Metazoa</taxon>
        <taxon>Spiralia</taxon>
        <taxon>Lophotrochozoa</taxon>
        <taxon>Platyhelminthes</taxon>
        <taxon>Trematoda</taxon>
        <taxon>Digenea</taxon>
        <taxon>Plagiorchiida</taxon>
        <taxon>Troglotremata</taxon>
        <taxon>Troglotrematidae</taxon>
        <taxon>Paragonimus</taxon>
    </lineage>
</organism>
<reference evidence="9 10" key="1">
    <citation type="submission" date="2019-07" db="EMBL/GenBank/DDBJ databases">
        <title>Annotation for the trematode Paragonimus westermani.</title>
        <authorList>
            <person name="Choi Y.-J."/>
        </authorList>
    </citation>
    <scope>NUCLEOTIDE SEQUENCE [LARGE SCALE GENOMIC DNA]</scope>
    <source>
        <strain evidence="9">180907_Pwestermani</strain>
    </source>
</reference>
<feature type="domain" description="Sphingomyelin phosphodiesterase C-terminal" evidence="8">
    <location>
        <begin position="325"/>
        <end position="424"/>
    </location>
</feature>
<evidence type="ECO:0000256" key="3">
    <source>
        <dbReference type="ARBA" id="ARBA00022525"/>
    </source>
</evidence>
<sequence length="536" mass="61530">NILNFVKSFKPHVYTVIQDQDDLDTDTNAQHTSIRKSSVAEEDVGFFWHLTDFHVDLNYILDNSTRLWGSYEQDASNLVAMTAISHVDSIEFDSEPPDFIIWGGDSAPHRKQPTKGELLAALQYISGHFQILLSNHDAQFIPIVGQWDSWPARSMSPQLNSLEREQWCTQLAKDDMLWKLWIDAARASVRAVRDLPQADFTRDCYQSLLFNGKKNRVLILALNSLVWYRRNPKADREMIDPLHQFDWMVKSLEWARKNEVKVLIVTHFPVGAPPVNSLKSFYLHDTYNEKLVEILTKFSDVIITTLTGHTHVDSFKLVLDEHHIPVGSILMGPSVSPRRVRDIGPTNPRIRQYKYDRKSGVILDYVQYYLNLSQPDPVWMVEYEAVMEYSLDSISPDRLARLLDEFTLVDNIEGRWDSYWRHELGGPDHDDRAGLQPGGTCPKRASVCRCELICSARSLTRSQLSKCLEVCHSSLFPELHTIQDMIRSARTNASTVVSVLIVVILSLTLVAVVGLLVYRKYHSPGYHHAPMHRFYQ</sequence>
<keyword evidence="6" id="KW-0812">Transmembrane</keyword>
<evidence type="ECO:0000256" key="5">
    <source>
        <dbReference type="ARBA" id="ARBA00023180"/>
    </source>
</evidence>
<dbReference type="InterPro" id="IPR045473">
    <property type="entry name" value="ASM_C"/>
</dbReference>
<dbReference type="Pfam" id="PF19272">
    <property type="entry name" value="ASMase_C"/>
    <property type="match status" value="1"/>
</dbReference>
<dbReference type="GO" id="GO:0005615">
    <property type="term" value="C:extracellular space"/>
    <property type="evidence" value="ECO:0007669"/>
    <property type="project" value="TreeGrafter"/>
</dbReference>
<protein>
    <submittedName>
        <fullName evidence="9">Acid sphingomyelinase phosphodiesterase 3a</fullName>
    </submittedName>
</protein>
<dbReference type="InterPro" id="IPR029052">
    <property type="entry name" value="Metallo-depent_PP-like"/>
</dbReference>
<dbReference type="EMBL" id="JTDF01004948">
    <property type="protein sequence ID" value="KAF8566553.1"/>
    <property type="molecule type" value="Genomic_DNA"/>
</dbReference>
<keyword evidence="6" id="KW-1133">Transmembrane helix</keyword>
<evidence type="ECO:0000256" key="4">
    <source>
        <dbReference type="ARBA" id="ARBA00022801"/>
    </source>
</evidence>
<feature type="domain" description="Calcineurin-like phosphoesterase" evidence="7">
    <location>
        <begin position="47"/>
        <end position="312"/>
    </location>
</feature>
<keyword evidence="10" id="KW-1185">Reference proteome</keyword>
<keyword evidence="4" id="KW-0378">Hydrolase</keyword>
<evidence type="ECO:0000313" key="10">
    <source>
        <dbReference type="Proteomes" id="UP000699462"/>
    </source>
</evidence>
<keyword evidence="5" id="KW-0325">Glycoprotein</keyword>
<feature type="non-terminal residue" evidence="9">
    <location>
        <position position="536"/>
    </location>
</feature>
<dbReference type="AlphaFoldDB" id="A0A8T0DFI0"/>
<dbReference type="Pfam" id="PF00149">
    <property type="entry name" value="Metallophos"/>
    <property type="match status" value="1"/>
</dbReference>
<comment type="similarity">
    <text evidence="2">Belongs to the acid sphingomyelinase family.</text>
</comment>
<dbReference type="PANTHER" id="PTHR10340">
    <property type="entry name" value="SPHINGOMYELIN PHOSPHODIESTERASE"/>
    <property type="match status" value="1"/>
</dbReference>
<dbReference type="SUPFAM" id="SSF56300">
    <property type="entry name" value="Metallo-dependent phosphatases"/>
    <property type="match status" value="1"/>
</dbReference>
<dbReference type="Gene3D" id="3.60.21.10">
    <property type="match status" value="1"/>
</dbReference>